<proteinExistence type="predicted"/>
<protein>
    <submittedName>
        <fullName evidence="1">Uncharacterized protein</fullName>
    </submittedName>
</protein>
<dbReference type="RefSeq" id="WP_078772038.1">
    <property type="nucleotide sequence ID" value="NZ_CBCSBR010000002.1"/>
</dbReference>
<name>A0A1T3ML94_9FLAO</name>
<evidence type="ECO:0000313" key="1">
    <source>
        <dbReference type="EMBL" id="OPC65324.1"/>
    </source>
</evidence>
<accession>A0A1T3ML94</accession>
<evidence type="ECO:0000313" key="2">
    <source>
        <dbReference type="Proteomes" id="UP000190813"/>
    </source>
</evidence>
<gene>
    <name evidence="1" type="ORF">BAZ10_04680</name>
</gene>
<dbReference type="AlphaFoldDB" id="A0A1T3ML94"/>
<keyword evidence="2" id="KW-1185">Reference proteome</keyword>
<dbReference type="EMBL" id="MAHX01000015">
    <property type="protein sequence ID" value="OPC65324.1"/>
    <property type="molecule type" value="Genomic_DNA"/>
</dbReference>
<dbReference type="Proteomes" id="UP000190813">
    <property type="component" value="Unassembled WGS sequence"/>
</dbReference>
<organism evidence="1 2">
    <name type="scientific">Elizabethkingia occulta</name>
    <dbReference type="NCBI Taxonomy" id="1867263"/>
    <lineage>
        <taxon>Bacteria</taxon>
        <taxon>Pseudomonadati</taxon>
        <taxon>Bacteroidota</taxon>
        <taxon>Flavobacteriia</taxon>
        <taxon>Flavobacteriales</taxon>
        <taxon>Weeksellaceae</taxon>
        <taxon>Elizabethkingia</taxon>
    </lineage>
</organism>
<sequence>MKKKTIILSTAVFLTFTVGIALLEAKFFGSETVLGKRMWMGGDRYEAPVLKKSYVFWIPTGVKATGDWASCIPE</sequence>
<comment type="caution">
    <text evidence="1">The sequence shown here is derived from an EMBL/GenBank/DDBJ whole genome shotgun (WGS) entry which is preliminary data.</text>
</comment>
<reference evidence="1 2" key="1">
    <citation type="submission" date="2016-06" db="EMBL/GenBank/DDBJ databases">
        <title>Revisiting the taxonomy of the Elizabethkingia Genus based on Whole-Genome Sequencing, Optical Mapping, and MALDI-TOF.</title>
        <authorList>
            <person name="Nicholson A.C."/>
        </authorList>
    </citation>
    <scope>NUCLEOTIDE SEQUENCE [LARGE SCALE GENOMIC DNA]</scope>
    <source>
        <strain evidence="1 2">G4070</strain>
    </source>
</reference>